<name>A0ABP1Q0N6_9HEXA</name>
<reference evidence="1 2" key="1">
    <citation type="submission" date="2024-08" db="EMBL/GenBank/DDBJ databases">
        <authorList>
            <person name="Cucini C."/>
            <person name="Frati F."/>
        </authorList>
    </citation>
    <scope>NUCLEOTIDE SEQUENCE [LARGE SCALE GENOMIC DNA]</scope>
</reference>
<dbReference type="Gene3D" id="3.90.550.10">
    <property type="entry name" value="Spore Coat Polysaccharide Biosynthesis Protein SpsA, Chain A"/>
    <property type="match status" value="1"/>
</dbReference>
<sequence length="736" mass="83853">MKKTSEQIWLTTALIEADVPDALTLCFSLRKVMTSGKLAVLVSPKVSKVMREALHYGFDFVFLLEEDRNTAGLENEDFAKLFALTLKSFDKILVVFPNMLAVRNCDELFDKGKNEKCSLTFVTNENNGDSSSILLVSPSLSIFNRLMEALAERNGCELETFLKKWQEDKAQTSIIKFLHGPHDSQNGFFLEQEKNISIVNLKAVRELTEDKHGFLGKPSLPPPNDLESQVTNDAIAIVGSTFIHFISGTGVESEDAKPFQNSYFLFEFIPDKAPRFLYGSLHTLDRLMEWSMKEELIADVLENRLGHIKKKVKLITSYLEDYQGSTKKAIGGLLDPTHDTPEGRGKVVGSSAVLAHRMIDRYTNTISKLQELLSSAIYRENQQILGDVLDLKIYGVVKEIHEMEMWEVHGSSNNDKSSFNNEILKEYNESEVEKLPLWPKHMDKYMSDLSFIHIHEVYGFNPEVMRIGLNFDTKNGGSLNAKQCAEIGVLALARHYYYMAIEWLELSKSLLLSKNQSDNSIPVDLVSILLDIAIREHNKAFWSESLLNGLDVYIQPTFEGEPKMNRTRTRKNVFFNQESEKDRMLWASARYWGLCSGAKYQTPEEQTNLKCYFNSKSHPYLYISPVKTEVLSENPLILQFYDVLSNDSIEKIKSTAVPRLELSQVVGDLSMEEATKFRTSAGSFLLYQELPRLYEHSEIISGLRLKNASERGQVVEYTHGRFYTFHTDAVRSKLNS</sequence>
<proteinExistence type="predicted"/>
<dbReference type="SUPFAM" id="SSF53448">
    <property type="entry name" value="Nucleotide-diphospho-sugar transferases"/>
    <property type="match status" value="1"/>
</dbReference>
<protein>
    <submittedName>
        <fullName evidence="1">Uncharacterized protein</fullName>
    </submittedName>
</protein>
<keyword evidence="2" id="KW-1185">Reference proteome</keyword>
<dbReference type="Proteomes" id="UP001642540">
    <property type="component" value="Unassembled WGS sequence"/>
</dbReference>
<gene>
    <name evidence="1" type="ORF">ODALV1_LOCUS5984</name>
</gene>
<dbReference type="InterPro" id="IPR011990">
    <property type="entry name" value="TPR-like_helical_dom_sf"/>
</dbReference>
<dbReference type="Gene3D" id="2.60.120.620">
    <property type="entry name" value="q2cbj1_9rhob like domain"/>
    <property type="match status" value="1"/>
</dbReference>
<accession>A0ABP1Q0N6</accession>
<dbReference type="PANTHER" id="PTHR11183">
    <property type="entry name" value="GLYCOGENIN SUBFAMILY MEMBER"/>
    <property type="match status" value="1"/>
</dbReference>
<dbReference type="Gene3D" id="1.25.40.10">
    <property type="entry name" value="Tetratricopeptide repeat domain"/>
    <property type="match status" value="1"/>
</dbReference>
<dbReference type="InterPro" id="IPR050587">
    <property type="entry name" value="GNT1/Glycosyltrans_8"/>
</dbReference>
<dbReference type="InterPro" id="IPR029044">
    <property type="entry name" value="Nucleotide-diphossugar_trans"/>
</dbReference>
<comment type="caution">
    <text evidence="1">The sequence shown here is derived from an EMBL/GenBank/DDBJ whole genome shotgun (WGS) entry which is preliminary data.</text>
</comment>
<organism evidence="1 2">
    <name type="scientific">Orchesella dallaii</name>
    <dbReference type="NCBI Taxonomy" id="48710"/>
    <lineage>
        <taxon>Eukaryota</taxon>
        <taxon>Metazoa</taxon>
        <taxon>Ecdysozoa</taxon>
        <taxon>Arthropoda</taxon>
        <taxon>Hexapoda</taxon>
        <taxon>Collembola</taxon>
        <taxon>Entomobryomorpha</taxon>
        <taxon>Entomobryoidea</taxon>
        <taxon>Orchesellidae</taxon>
        <taxon>Orchesellinae</taxon>
        <taxon>Orchesella</taxon>
    </lineage>
</organism>
<evidence type="ECO:0000313" key="2">
    <source>
        <dbReference type="Proteomes" id="UP001642540"/>
    </source>
</evidence>
<dbReference type="EMBL" id="CAXLJM020000019">
    <property type="protein sequence ID" value="CAL8085038.1"/>
    <property type="molecule type" value="Genomic_DNA"/>
</dbReference>
<evidence type="ECO:0000313" key="1">
    <source>
        <dbReference type="EMBL" id="CAL8085038.1"/>
    </source>
</evidence>